<feature type="transmembrane region" description="Helical" evidence="1">
    <location>
        <begin position="12"/>
        <end position="34"/>
    </location>
</feature>
<accession>A0A8J3Y269</accession>
<proteinExistence type="predicted"/>
<comment type="caution">
    <text evidence="2">The sequence shown here is derived from an EMBL/GenBank/DDBJ whole genome shotgun (WGS) entry which is preliminary data.</text>
</comment>
<evidence type="ECO:0000256" key="1">
    <source>
        <dbReference type="SAM" id="Phobius"/>
    </source>
</evidence>
<reference evidence="2" key="1">
    <citation type="submission" date="2021-01" db="EMBL/GenBank/DDBJ databases">
        <title>Whole genome shotgun sequence of Planotetraspora thailandica NBRC 104271.</title>
        <authorList>
            <person name="Komaki H."/>
            <person name="Tamura T."/>
        </authorList>
    </citation>
    <scope>NUCLEOTIDE SEQUENCE</scope>
    <source>
        <strain evidence="2">NBRC 104271</strain>
    </source>
</reference>
<keyword evidence="1" id="KW-0812">Transmembrane</keyword>
<dbReference type="EMBL" id="BOOR01000085">
    <property type="protein sequence ID" value="GII59424.1"/>
    <property type="molecule type" value="Genomic_DNA"/>
</dbReference>
<dbReference type="AlphaFoldDB" id="A0A8J3Y269"/>
<keyword evidence="3" id="KW-1185">Reference proteome</keyword>
<sequence>MTPPPGPLLSVRAAVVLLLAGVVGLLAGVLAYLAGQPLPAALLVSGGAVGGSVLLFHTLIGR</sequence>
<evidence type="ECO:0000313" key="3">
    <source>
        <dbReference type="Proteomes" id="UP000605992"/>
    </source>
</evidence>
<dbReference type="Proteomes" id="UP000605992">
    <property type="component" value="Unassembled WGS sequence"/>
</dbReference>
<protein>
    <submittedName>
        <fullName evidence="2">Uncharacterized protein</fullName>
    </submittedName>
</protein>
<keyword evidence="1" id="KW-0472">Membrane</keyword>
<organism evidence="2 3">
    <name type="scientific">Planotetraspora thailandica</name>
    <dbReference type="NCBI Taxonomy" id="487172"/>
    <lineage>
        <taxon>Bacteria</taxon>
        <taxon>Bacillati</taxon>
        <taxon>Actinomycetota</taxon>
        <taxon>Actinomycetes</taxon>
        <taxon>Streptosporangiales</taxon>
        <taxon>Streptosporangiaceae</taxon>
        <taxon>Planotetraspora</taxon>
    </lineage>
</organism>
<evidence type="ECO:0000313" key="2">
    <source>
        <dbReference type="EMBL" id="GII59424.1"/>
    </source>
</evidence>
<name>A0A8J3Y269_9ACTN</name>
<keyword evidence="1" id="KW-1133">Transmembrane helix</keyword>
<gene>
    <name evidence="2" type="ORF">Pth03_78130</name>
</gene>
<feature type="transmembrane region" description="Helical" evidence="1">
    <location>
        <begin position="40"/>
        <end position="60"/>
    </location>
</feature>